<protein>
    <submittedName>
        <fullName evidence="1">Uncharacterized protein</fullName>
    </submittedName>
</protein>
<reference evidence="1 2" key="1">
    <citation type="submission" date="2014-04" db="EMBL/GenBank/DDBJ databases">
        <authorList>
            <consortium name="DOE Joint Genome Institute"/>
            <person name="Kuo A."/>
            <person name="Martino E."/>
            <person name="Perotto S."/>
            <person name="Kohler A."/>
            <person name="Nagy L.G."/>
            <person name="Floudas D."/>
            <person name="Copeland A."/>
            <person name="Barry K.W."/>
            <person name="Cichocki N."/>
            <person name="Veneault-Fourrey C."/>
            <person name="LaButti K."/>
            <person name="Lindquist E.A."/>
            <person name="Lipzen A."/>
            <person name="Lundell T."/>
            <person name="Morin E."/>
            <person name="Murat C."/>
            <person name="Sun H."/>
            <person name="Tunlid A."/>
            <person name="Henrissat B."/>
            <person name="Grigoriev I.V."/>
            <person name="Hibbett D.S."/>
            <person name="Martin F."/>
            <person name="Nordberg H.P."/>
            <person name="Cantor M.N."/>
            <person name="Hua S.X."/>
        </authorList>
    </citation>
    <scope>NUCLEOTIDE SEQUENCE [LARGE SCALE GENOMIC DNA]</scope>
    <source>
        <strain evidence="1 2">Zn</strain>
    </source>
</reference>
<keyword evidence="2" id="KW-1185">Reference proteome</keyword>
<dbReference type="AlphaFoldDB" id="A0A0C3D360"/>
<name>A0A0C3D360_OIDMZ</name>
<dbReference type="EMBL" id="KN832884">
    <property type="protein sequence ID" value="KIM96357.1"/>
    <property type="molecule type" value="Genomic_DNA"/>
</dbReference>
<reference evidence="2" key="2">
    <citation type="submission" date="2015-01" db="EMBL/GenBank/DDBJ databases">
        <title>Evolutionary Origins and Diversification of the Mycorrhizal Mutualists.</title>
        <authorList>
            <consortium name="DOE Joint Genome Institute"/>
            <consortium name="Mycorrhizal Genomics Consortium"/>
            <person name="Kohler A."/>
            <person name="Kuo A."/>
            <person name="Nagy L.G."/>
            <person name="Floudas D."/>
            <person name="Copeland A."/>
            <person name="Barry K.W."/>
            <person name="Cichocki N."/>
            <person name="Veneault-Fourrey C."/>
            <person name="LaButti K."/>
            <person name="Lindquist E.A."/>
            <person name="Lipzen A."/>
            <person name="Lundell T."/>
            <person name="Morin E."/>
            <person name="Murat C."/>
            <person name="Riley R."/>
            <person name="Ohm R."/>
            <person name="Sun H."/>
            <person name="Tunlid A."/>
            <person name="Henrissat B."/>
            <person name="Grigoriev I.V."/>
            <person name="Hibbett D.S."/>
            <person name="Martin F."/>
        </authorList>
    </citation>
    <scope>NUCLEOTIDE SEQUENCE [LARGE SCALE GENOMIC DNA]</scope>
    <source>
        <strain evidence="2">Zn</strain>
    </source>
</reference>
<evidence type="ECO:0000313" key="2">
    <source>
        <dbReference type="Proteomes" id="UP000054321"/>
    </source>
</evidence>
<organism evidence="1 2">
    <name type="scientific">Oidiodendron maius (strain Zn)</name>
    <dbReference type="NCBI Taxonomy" id="913774"/>
    <lineage>
        <taxon>Eukaryota</taxon>
        <taxon>Fungi</taxon>
        <taxon>Dikarya</taxon>
        <taxon>Ascomycota</taxon>
        <taxon>Pezizomycotina</taxon>
        <taxon>Leotiomycetes</taxon>
        <taxon>Leotiomycetes incertae sedis</taxon>
        <taxon>Myxotrichaceae</taxon>
        <taxon>Oidiodendron</taxon>
    </lineage>
</organism>
<dbReference type="Proteomes" id="UP000054321">
    <property type="component" value="Unassembled WGS sequence"/>
</dbReference>
<accession>A0A0C3D360</accession>
<dbReference type="InParanoid" id="A0A0C3D360"/>
<sequence>MSNIVGRTRSSPWIRDLRLTTPYVSFFHNGSCWTNLHSHPTPRDPLISPLRIEQERTWISEEARGSRHRLDLAPFSLWDMDAKDYREPSLTEAKWISTTYKSRVIEFIAPFIVITTEHAALPEHNGLVTLTVACAPAIFISKQTEQDGFHAGPPWCNALRLCNPHLNDSLLQVFRSCPYNEPTAEEAQMILDELRKYCAVYAMNFVFPKLVIELANNGREYKDRSLPSRVAGWHVEYHYQLSGTPYWESTVSIGRNRETSAANNTGKGDDTNYLVTGNRMLGPGVRVEGSRLASTAGVRVRNGTKVRITLAAHSFEGCTRVFHPNGDSGDLIAEIKERYVDEDWALAELTPSVAFNNSQIFDSPTPQRLLSSNEMKGREWYMCDGMTTGKVALLYSGCRYVESAESDCEMTWASQWTPSTIYYAIGPATGASEVREGICGAAIIQETANGVGGFFRWISNNGYCFSSRLDRLIQDGWSCY</sequence>
<evidence type="ECO:0000313" key="1">
    <source>
        <dbReference type="EMBL" id="KIM96357.1"/>
    </source>
</evidence>
<dbReference type="HOGENOM" id="CLU_051376_0_0_1"/>
<dbReference type="STRING" id="913774.A0A0C3D360"/>
<gene>
    <name evidence="1" type="ORF">OIDMADRAFT_33017</name>
</gene>
<proteinExistence type="predicted"/>
<dbReference type="OrthoDB" id="5361958at2759"/>